<keyword evidence="14" id="KW-1185">Reference proteome</keyword>
<name>A0A0M8ZRV6_9HYME</name>
<dbReference type="EMBL" id="KQ435881">
    <property type="protein sequence ID" value="KOX69845.1"/>
    <property type="molecule type" value="Genomic_DNA"/>
</dbReference>
<keyword evidence="10 12" id="KW-0739">Sodium transport</keyword>
<keyword evidence="6" id="KW-1133">Transmembrane helix</keyword>
<dbReference type="Gene3D" id="2.60.470.10">
    <property type="entry name" value="Acid-sensing ion channels like domains"/>
    <property type="match status" value="1"/>
</dbReference>
<comment type="similarity">
    <text evidence="2 12">Belongs to the amiloride-sensitive sodium channel (TC 1.A.6) family.</text>
</comment>
<comment type="subcellular location">
    <subcellularLocation>
        <location evidence="1">Membrane</location>
        <topology evidence="1">Multi-pass membrane protein</topology>
    </subcellularLocation>
</comment>
<dbReference type="GO" id="GO:0005272">
    <property type="term" value="F:sodium channel activity"/>
    <property type="evidence" value="ECO:0007669"/>
    <property type="project" value="UniProtKB-KW"/>
</dbReference>
<evidence type="ECO:0000256" key="4">
    <source>
        <dbReference type="ARBA" id="ARBA00022461"/>
    </source>
</evidence>
<evidence type="ECO:0000256" key="6">
    <source>
        <dbReference type="ARBA" id="ARBA00022989"/>
    </source>
</evidence>
<evidence type="ECO:0000256" key="9">
    <source>
        <dbReference type="ARBA" id="ARBA00023136"/>
    </source>
</evidence>
<dbReference type="STRING" id="166423.A0A0M8ZRV6"/>
<evidence type="ECO:0000313" key="13">
    <source>
        <dbReference type="EMBL" id="KOX69845.1"/>
    </source>
</evidence>
<proteinExistence type="inferred from homology"/>
<dbReference type="AlphaFoldDB" id="A0A0M8ZRV6"/>
<dbReference type="GO" id="GO:0016020">
    <property type="term" value="C:membrane"/>
    <property type="evidence" value="ECO:0007669"/>
    <property type="project" value="UniProtKB-SubCell"/>
</dbReference>
<gene>
    <name evidence="13" type="ORF">WN51_06033</name>
</gene>
<accession>A0A0M8ZRV6</accession>
<evidence type="ECO:0000256" key="3">
    <source>
        <dbReference type="ARBA" id="ARBA00022448"/>
    </source>
</evidence>
<keyword evidence="11 12" id="KW-0407">Ion channel</keyword>
<organism evidence="13 14">
    <name type="scientific">Melipona quadrifasciata</name>
    <dbReference type="NCBI Taxonomy" id="166423"/>
    <lineage>
        <taxon>Eukaryota</taxon>
        <taxon>Metazoa</taxon>
        <taxon>Ecdysozoa</taxon>
        <taxon>Arthropoda</taxon>
        <taxon>Hexapoda</taxon>
        <taxon>Insecta</taxon>
        <taxon>Pterygota</taxon>
        <taxon>Neoptera</taxon>
        <taxon>Endopterygota</taxon>
        <taxon>Hymenoptera</taxon>
        <taxon>Apocrita</taxon>
        <taxon>Aculeata</taxon>
        <taxon>Apoidea</taxon>
        <taxon>Anthophila</taxon>
        <taxon>Apidae</taxon>
        <taxon>Melipona</taxon>
    </lineage>
</organism>
<evidence type="ECO:0000256" key="12">
    <source>
        <dbReference type="RuleBase" id="RU000679"/>
    </source>
</evidence>
<reference evidence="13 14" key="1">
    <citation type="submission" date="2015-07" db="EMBL/GenBank/DDBJ databases">
        <title>The genome of Melipona quadrifasciata.</title>
        <authorList>
            <person name="Pan H."/>
            <person name="Kapheim K."/>
        </authorList>
    </citation>
    <scope>NUCLEOTIDE SEQUENCE [LARGE SCALE GENOMIC DNA]</scope>
    <source>
        <strain evidence="13">0111107301</strain>
        <tissue evidence="13">Whole body</tissue>
    </source>
</reference>
<evidence type="ECO:0000256" key="11">
    <source>
        <dbReference type="ARBA" id="ARBA00023303"/>
    </source>
</evidence>
<dbReference type="OrthoDB" id="6502088at2759"/>
<protein>
    <recommendedName>
        <fullName evidence="15">Sodium channel protein Nach</fullName>
    </recommendedName>
</protein>
<dbReference type="Proteomes" id="UP000053105">
    <property type="component" value="Unassembled WGS sequence"/>
</dbReference>
<dbReference type="Pfam" id="PF00858">
    <property type="entry name" value="ASC"/>
    <property type="match status" value="1"/>
</dbReference>
<keyword evidence="7" id="KW-0915">Sodium</keyword>
<evidence type="ECO:0000256" key="7">
    <source>
        <dbReference type="ARBA" id="ARBA00023053"/>
    </source>
</evidence>
<evidence type="ECO:0000256" key="2">
    <source>
        <dbReference type="ARBA" id="ARBA00007193"/>
    </source>
</evidence>
<dbReference type="InterPro" id="IPR001873">
    <property type="entry name" value="ENaC"/>
</dbReference>
<evidence type="ECO:0008006" key="15">
    <source>
        <dbReference type="Google" id="ProtNLM"/>
    </source>
</evidence>
<keyword evidence="8 12" id="KW-0406">Ion transport</keyword>
<sequence>MHLGEPGPCRIEAKRKHWKINGKSTKNPEFEFPKTHTPAVTTGVTTSARFTMLQDYKQWVNARLLRQEARYGARNVRARVELPHPREVCPFTFRWVDTRPRGCTVREVDDERLSRGFLSLNTSPIGFSSPIMLCSNELLGSNNKEVRKNNKKVGSTDKRLKYITSVKYDPVEYSELLIDFSLFKYSHDFRYLRNVLNQLTILNALTRPPPLPGRAGAARRAVSGQRTKSWHRGDYGTPLDTGHLTGITDVISCRIDGYKSPGTLHIYNLFSFSTTRAHTRRGSFKQFAPSNPPTIAWAIMVVSSLCIALGLLKGTLNFFAEHFVLSVIETTHNGIWNYPFPAITVCDINRVSLNLTQKFVENLTLPPAVTKEFVAQEMRLLNELLYPGIYGSHVRNNLSQLQNIFDMNKLSIPAIMNSVRRELPLLIKCHKKKIQFQVAQSCQNFLVSCKWKSKTKSCSSIFRSSISRDGVCCSFNYITYDLIMEEPK</sequence>
<evidence type="ECO:0000256" key="1">
    <source>
        <dbReference type="ARBA" id="ARBA00004141"/>
    </source>
</evidence>
<evidence type="ECO:0000256" key="10">
    <source>
        <dbReference type="ARBA" id="ARBA00023201"/>
    </source>
</evidence>
<keyword evidence="5 12" id="KW-0812">Transmembrane</keyword>
<keyword evidence="9" id="KW-0472">Membrane</keyword>
<keyword evidence="3 12" id="KW-0813">Transport</keyword>
<evidence type="ECO:0000256" key="5">
    <source>
        <dbReference type="ARBA" id="ARBA00022692"/>
    </source>
</evidence>
<evidence type="ECO:0000256" key="8">
    <source>
        <dbReference type="ARBA" id="ARBA00023065"/>
    </source>
</evidence>
<keyword evidence="4 12" id="KW-0894">Sodium channel</keyword>
<evidence type="ECO:0000313" key="14">
    <source>
        <dbReference type="Proteomes" id="UP000053105"/>
    </source>
</evidence>